<name>A0A1W1CRB2_9ZZZZ</name>
<proteinExistence type="predicted"/>
<keyword evidence="1" id="KW-0812">Transmembrane</keyword>
<evidence type="ECO:0000256" key="1">
    <source>
        <dbReference type="SAM" id="Phobius"/>
    </source>
</evidence>
<organism evidence="2">
    <name type="scientific">hydrothermal vent metagenome</name>
    <dbReference type="NCBI Taxonomy" id="652676"/>
    <lineage>
        <taxon>unclassified sequences</taxon>
        <taxon>metagenomes</taxon>
        <taxon>ecological metagenomes</taxon>
    </lineage>
</organism>
<dbReference type="AlphaFoldDB" id="A0A1W1CRB2"/>
<dbReference type="InterPro" id="IPR004714">
    <property type="entry name" value="Cyt_oxidase_maturation_cbb3"/>
</dbReference>
<evidence type="ECO:0000313" key="2">
    <source>
        <dbReference type="EMBL" id="SFV68255.1"/>
    </source>
</evidence>
<dbReference type="EMBL" id="FPHJ01000061">
    <property type="protein sequence ID" value="SFV68255.1"/>
    <property type="molecule type" value="Genomic_DNA"/>
</dbReference>
<protein>
    <submittedName>
        <fullName evidence="2">Type cbb3 cytochrome oxidase biogenesis protein CcoS, involved in heme b insertion</fullName>
    </submittedName>
</protein>
<sequence length="46" mass="5278">MDVIYWLIPSMLIVGIILVITLVVLIKNGQFDNLESEGERILFDED</sequence>
<reference evidence="2" key="1">
    <citation type="submission" date="2016-10" db="EMBL/GenBank/DDBJ databases">
        <authorList>
            <person name="de Groot N.N."/>
        </authorList>
    </citation>
    <scope>NUCLEOTIDE SEQUENCE</scope>
</reference>
<keyword evidence="1" id="KW-0472">Membrane</keyword>
<keyword evidence="1" id="KW-1133">Transmembrane helix</keyword>
<feature type="transmembrane region" description="Helical" evidence="1">
    <location>
        <begin position="6"/>
        <end position="26"/>
    </location>
</feature>
<dbReference type="Pfam" id="PF03597">
    <property type="entry name" value="FixS"/>
    <property type="match status" value="1"/>
</dbReference>
<accession>A0A1W1CRB2</accession>
<gene>
    <name evidence="2" type="ORF">MNB_SUP05-5-997</name>
</gene>